<dbReference type="EMBL" id="KZ772706">
    <property type="protein sequence ID" value="PTQ41501.1"/>
    <property type="molecule type" value="Genomic_DNA"/>
</dbReference>
<name>A0A2R6X5X0_MARPO</name>
<reference evidence="2" key="2">
    <citation type="submission" date="2017-12" db="EMBL/GenBank/DDBJ databases">
        <title>WGS assembly of Marchantia polymorpha.</title>
        <authorList>
            <person name="Bowman J.L."/>
            <person name="Kohchi T."/>
            <person name="Yamato K.T."/>
            <person name="Jenkins J."/>
            <person name="Shu S."/>
            <person name="Ishizaki K."/>
            <person name="Yamaoka S."/>
            <person name="Nishihama R."/>
            <person name="Nakamura Y."/>
            <person name="Berger F."/>
            <person name="Adam C."/>
            <person name="Aki S.S."/>
            <person name="Althoff F."/>
            <person name="Araki T."/>
            <person name="Arteaga-Vazquez M.A."/>
            <person name="Balasubrmanian S."/>
            <person name="Bauer D."/>
            <person name="Boehm C.R."/>
            <person name="Briginshaw L."/>
            <person name="Caballero-Perez J."/>
            <person name="Catarino B."/>
            <person name="Chen F."/>
            <person name="Chiyoda S."/>
            <person name="Chovatia M."/>
            <person name="Davies K.M."/>
            <person name="Delmans M."/>
            <person name="Demura T."/>
            <person name="Dierschke T."/>
            <person name="Dolan L."/>
            <person name="Dorantes-Acosta A.E."/>
            <person name="Eklund D.M."/>
            <person name="Florent S.N."/>
            <person name="Flores-Sandoval E."/>
            <person name="Fujiyama A."/>
            <person name="Fukuzawa H."/>
            <person name="Galik B."/>
            <person name="Grimanelli D."/>
            <person name="Grimwood J."/>
            <person name="Grossniklaus U."/>
            <person name="Hamada T."/>
            <person name="Haseloff J."/>
            <person name="Hetherington A.J."/>
            <person name="Higo A."/>
            <person name="Hirakawa Y."/>
            <person name="Hundley H.N."/>
            <person name="Ikeda Y."/>
            <person name="Inoue K."/>
            <person name="Inoue S."/>
            <person name="Ishida S."/>
            <person name="Jia Q."/>
            <person name="Kakita M."/>
            <person name="Kanazawa T."/>
            <person name="Kawai Y."/>
            <person name="Kawashima T."/>
            <person name="Kennedy M."/>
            <person name="Kinose K."/>
            <person name="Kinoshita T."/>
            <person name="Kohara Y."/>
            <person name="Koide E."/>
            <person name="Komatsu K."/>
            <person name="Kopischke S."/>
            <person name="Kubo M."/>
            <person name="Kyozuka J."/>
            <person name="Lagercrantz U."/>
            <person name="Lin S.S."/>
            <person name="Lindquist E."/>
            <person name="Lipzen A.M."/>
            <person name="Lu C."/>
            <person name="Luna E.D."/>
            <person name="Martienssen R.A."/>
            <person name="Minamino N."/>
            <person name="Mizutani M."/>
            <person name="Mizutani M."/>
            <person name="Mochizuki N."/>
            <person name="Monte I."/>
            <person name="Mosher R."/>
            <person name="Nagasaki H."/>
            <person name="Nakagami H."/>
            <person name="Naramoto S."/>
            <person name="Nishitani K."/>
            <person name="Ohtani M."/>
            <person name="Okamoto T."/>
            <person name="Okumura M."/>
            <person name="Phillips J."/>
            <person name="Pollak B."/>
            <person name="Reinders A."/>
            <person name="Roevekamp M."/>
            <person name="Sano R."/>
            <person name="Sawa S."/>
            <person name="Schmid M.W."/>
            <person name="Shirakawa M."/>
            <person name="Solano R."/>
            <person name="Spunde A."/>
            <person name="Suetsugu N."/>
            <person name="Sugano S."/>
            <person name="Sugiyama A."/>
            <person name="Sun R."/>
            <person name="Suzuki Y."/>
            <person name="Takenaka M."/>
            <person name="Takezawa D."/>
            <person name="Tomogane H."/>
            <person name="Tsuzuki M."/>
            <person name="Ueda T."/>
            <person name="Umeda M."/>
            <person name="Ward J.M."/>
            <person name="Watanabe Y."/>
            <person name="Yazaki K."/>
            <person name="Yokoyama R."/>
            <person name="Yoshitake Y."/>
            <person name="Yotsui I."/>
            <person name="Zachgo S."/>
            <person name="Schmutz J."/>
        </authorList>
    </citation>
    <scope>NUCLEOTIDE SEQUENCE [LARGE SCALE GENOMIC DNA]</scope>
    <source>
        <strain evidence="2">Tak-1</strain>
    </source>
</reference>
<dbReference type="EMBL" id="KZ772706">
    <property type="protein sequence ID" value="PTQ41497.1"/>
    <property type="molecule type" value="Genomic_DNA"/>
</dbReference>
<dbReference type="Proteomes" id="UP000244005">
    <property type="component" value="Unassembled WGS sequence"/>
</dbReference>
<proteinExistence type="predicted"/>
<evidence type="ECO:0000313" key="3">
    <source>
        <dbReference type="EMBL" id="PTQ41504.1"/>
    </source>
</evidence>
<protein>
    <submittedName>
        <fullName evidence="2">Uncharacterized protein</fullName>
    </submittedName>
</protein>
<sequence length="102" mass="11355">MDLSIFGLKHAALTVRTFALITEHILDSPSTFGARKYQKCSHCLHSFACSCHITSMQLSRGVTRAQVPTEKSQFPISYPISEVLFSPEVLSKCTSSFRSFLP</sequence>
<evidence type="ECO:0000313" key="2">
    <source>
        <dbReference type="EMBL" id="PTQ41501.1"/>
    </source>
</evidence>
<dbReference type="EMBL" id="KZ772706">
    <property type="protein sequence ID" value="PTQ41504.1"/>
    <property type="molecule type" value="Genomic_DNA"/>
</dbReference>
<gene>
    <name evidence="1" type="ORF">MARPO_0034s0082</name>
    <name evidence="2" type="ORF">MARPO_0034s0086</name>
    <name evidence="3" type="ORF">MARPO_0034s0089</name>
</gene>
<organism evidence="2 4">
    <name type="scientific">Marchantia polymorpha</name>
    <name type="common">Common liverwort</name>
    <name type="synonym">Marchantia aquatica</name>
    <dbReference type="NCBI Taxonomy" id="3197"/>
    <lineage>
        <taxon>Eukaryota</taxon>
        <taxon>Viridiplantae</taxon>
        <taxon>Streptophyta</taxon>
        <taxon>Embryophyta</taxon>
        <taxon>Marchantiophyta</taxon>
        <taxon>Marchantiopsida</taxon>
        <taxon>Marchantiidae</taxon>
        <taxon>Marchantiales</taxon>
        <taxon>Marchantiaceae</taxon>
        <taxon>Marchantia</taxon>
    </lineage>
</organism>
<evidence type="ECO:0000313" key="4">
    <source>
        <dbReference type="Proteomes" id="UP000244005"/>
    </source>
</evidence>
<accession>A0A2R6X5X0</accession>
<keyword evidence="4" id="KW-1185">Reference proteome</keyword>
<evidence type="ECO:0000313" key="1">
    <source>
        <dbReference type="EMBL" id="PTQ41497.1"/>
    </source>
</evidence>
<dbReference type="AlphaFoldDB" id="A0A2R6X5X0"/>
<reference evidence="4" key="1">
    <citation type="journal article" date="2017" name="Cell">
        <title>Insights into land plant evolution garnered from the Marchantia polymorpha genome.</title>
        <authorList>
            <person name="Bowman J.L."/>
            <person name="Kohchi T."/>
            <person name="Yamato K.T."/>
            <person name="Jenkins J."/>
            <person name="Shu S."/>
            <person name="Ishizaki K."/>
            <person name="Yamaoka S."/>
            <person name="Nishihama R."/>
            <person name="Nakamura Y."/>
            <person name="Berger F."/>
            <person name="Adam C."/>
            <person name="Aki S.S."/>
            <person name="Althoff F."/>
            <person name="Araki T."/>
            <person name="Arteaga-Vazquez M.A."/>
            <person name="Balasubrmanian S."/>
            <person name="Barry K."/>
            <person name="Bauer D."/>
            <person name="Boehm C.R."/>
            <person name="Briginshaw L."/>
            <person name="Caballero-Perez J."/>
            <person name="Catarino B."/>
            <person name="Chen F."/>
            <person name="Chiyoda S."/>
            <person name="Chovatia M."/>
            <person name="Davies K.M."/>
            <person name="Delmans M."/>
            <person name="Demura T."/>
            <person name="Dierschke T."/>
            <person name="Dolan L."/>
            <person name="Dorantes-Acosta A.E."/>
            <person name="Eklund D.M."/>
            <person name="Florent S.N."/>
            <person name="Flores-Sandoval E."/>
            <person name="Fujiyama A."/>
            <person name="Fukuzawa H."/>
            <person name="Galik B."/>
            <person name="Grimanelli D."/>
            <person name="Grimwood J."/>
            <person name="Grossniklaus U."/>
            <person name="Hamada T."/>
            <person name="Haseloff J."/>
            <person name="Hetherington A.J."/>
            <person name="Higo A."/>
            <person name="Hirakawa Y."/>
            <person name="Hundley H.N."/>
            <person name="Ikeda Y."/>
            <person name="Inoue K."/>
            <person name="Inoue S.I."/>
            <person name="Ishida S."/>
            <person name="Jia Q."/>
            <person name="Kakita M."/>
            <person name="Kanazawa T."/>
            <person name="Kawai Y."/>
            <person name="Kawashima T."/>
            <person name="Kennedy M."/>
            <person name="Kinose K."/>
            <person name="Kinoshita T."/>
            <person name="Kohara Y."/>
            <person name="Koide E."/>
            <person name="Komatsu K."/>
            <person name="Kopischke S."/>
            <person name="Kubo M."/>
            <person name="Kyozuka J."/>
            <person name="Lagercrantz U."/>
            <person name="Lin S.S."/>
            <person name="Lindquist E."/>
            <person name="Lipzen A.M."/>
            <person name="Lu C.W."/>
            <person name="De Luna E."/>
            <person name="Martienssen R.A."/>
            <person name="Minamino N."/>
            <person name="Mizutani M."/>
            <person name="Mizutani M."/>
            <person name="Mochizuki N."/>
            <person name="Monte I."/>
            <person name="Mosher R."/>
            <person name="Nagasaki H."/>
            <person name="Nakagami H."/>
            <person name="Naramoto S."/>
            <person name="Nishitani K."/>
            <person name="Ohtani M."/>
            <person name="Okamoto T."/>
            <person name="Okumura M."/>
            <person name="Phillips J."/>
            <person name="Pollak B."/>
            <person name="Reinders A."/>
            <person name="Rovekamp M."/>
            <person name="Sano R."/>
            <person name="Sawa S."/>
            <person name="Schmid M.W."/>
            <person name="Shirakawa M."/>
            <person name="Solano R."/>
            <person name="Spunde A."/>
            <person name="Suetsugu N."/>
            <person name="Sugano S."/>
            <person name="Sugiyama A."/>
            <person name="Sun R."/>
            <person name="Suzuki Y."/>
            <person name="Takenaka M."/>
            <person name="Takezawa D."/>
            <person name="Tomogane H."/>
            <person name="Tsuzuki M."/>
            <person name="Ueda T."/>
            <person name="Umeda M."/>
            <person name="Ward J.M."/>
            <person name="Watanabe Y."/>
            <person name="Yazaki K."/>
            <person name="Yokoyama R."/>
            <person name="Yoshitake Y."/>
            <person name="Yotsui I."/>
            <person name="Zachgo S."/>
            <person name="Schmutz J."/>
        </authorList>
    </citation>
    <scope>NUCLEOTIDE SEQUENCE [LARGE SCALE GENOMIC DNA]</scope>
    <source>
        <strain evidence="4">Tak-1</strain>
    </source>
</reference>